<dbReference type="InterPro" id="IPR001854">
    <property type="entry name" value="Ribosomal_uL29"/>
</dbReference>
<dbReference type="GO" id="GO:1990904">
    <property type="term" value="C:ribonucleoprotein complex"/>
    <property type="evidence" value="ECO:0007669"/>
    <property type="project" value="UniProtKB-KW"/>
</dbReference>
<dbReference type="AlphaFoldDB" id="A0A1F8DQM8"/>
<evidence type="ECO:0000313" key="7">
    <source>
        <dbReference type="Proteomes" id="UP000177029"/>
    </source>
</evidence>
<protein>
    <recommendedName>
        <fullName evidence="4 5">Large ribosomal subunit protein uL29</fullName>
    </recommendedName>
</protein>
<dbReference type="STRING" id="1802555.A2755_01880"/>
<dbReference type="NCBIfam" id="TIGR00012">
    <property type="entry name" value="L29"/>
    <property type="match status" value="1"/>
</dbReference>
<proteinExistence type="inferred from homology"/>
<evidence type="ECO:0000256" key="2">
    <source>
        <dbReference type="ARBA" id="ARBA00022980"/>
    </source>
</evidence>
<evidence type="ECO:0000256" key="3">
    <source>
        <dbReference type="ARBA" id="ARBA00023274"/>
    </source>
</evidence>
<dbReference type="HAMAP" id="MF_00374">
    <property type="entry name" value="Ribosomal_uL29"/>
    <property type="match status" value="1"/>
</dbReference>
<evidence type="ECO:0000313" key="6">
    <source>
        <dbReference type="EMBL" id="OGM90931.1"/>
    </source>
</evidence>
<dbReference type="SUPFAM" id="SSF46561">
    <property type="entry name" value="Ribosomal protein L29 (L29p)"/>
    <property type="match status" value="1"/>
</dbReference>
<keyword evidence="3 5" id="KW-0687">Ribonucleoprotein</keyword>
<dbReference type="GO" id="GO:0006412">
    <property type="term" value="P:translation"/>
    <property type="evidence" value="ECO:0007669"/>
    <property type="project" value="UniProtKB-UniRule"/>
</dbReference>
<dbReference type="InterPro" id="IPR036049">
    <property type="entry name" value="Ribosomal_uL29_sf"/>
</dbReference>
<gene>
    <name evidence="5" type="primary">rpmC</name>
    <name evidence="6" type="ORF">A2755_01880</name>
</gene>
<reference evidence="6 7" key="1">
    <citation type="journal article" date="2016" name="Nat. Commun.">
        <title>Thousands of microbial genomes shed light on interconnected biogeochemical processes in an aquifer system.</title>
        <authorList>
            <person name="Anantharaman K."/>
            <person name="Brown C.T."/>
            <person name="Hug L.A."/>
            <person name="Sharon I."/>
            <person name="Castelle C.J."/>
            <person name="Probst A.J."/>
            <person name="Thomas B.C."/>
            <person name="Singh A."/>
            <person name="Wilkins M.J."/>
            <person name="Karaoz U."/>
            <person name="Brodie E.L."/>
            <person name="Williams K.H."/>
            <person name="Hubbard S.S."/>
            <person name="Banfield J.F."/>
        </authorList>
    </citation>
    <scope>NUCLEOTIDE SEQUENCE [LARGE SCALE GENOMIC DNA]</scope>
</reference>
<dbReference type="Pfam" id="PF00831">
    <property type="entry name" value="Ribosomal_L29"/>
    <property type="match status" value="1"/>
</dbReference>
<dbReference type="EMBL" id="MGIP01000014">
    <property type="protein sequence ID" value="OGM90931.1"/>
    <property type="molecule type" value="Genomic_DNA"/>
</dbReference>
<dbReference type="GO" id="GO:0003735">
    <property type="term" value="F:structural constituent of ribosome"/>
    <property type="evidence" value="ECO:0007669"/>
    <property type="project" value="InterPro"/>
</dbReference>
<accession>A0A1F8DQM8</accession>
<dbReference type="Gene3D" id="1.10.287.310">
    <property type="match status" value="1"/>
</dbReference>
<dbReference type="Proteomes" id="UP000177029">
    <property type="component" value="Unassembled WGS sequence"/>
</dbReference>
<evidence type="ECO:0000256" key="1">
    <source>
        <dbReference type="ARBA" id="ARBA00009254"/>
    </source>
</evidence>
<sequence length="70" mass="7991">MKKDALEQIKKKDVHELQQAVADMKEKSSRLRFDLKSGKTANVKELRALRKDIATHLTTISDKLKSQNGK</sequence>
<evidence type="ECO:0000256" key="5">
    <source>
        <dbReference type="HAMAP-Rule" id="MF_00374"/>
    </source>
</evidence>
<comment type="similarity">
    <text evidence="1 5">Belongs to the universal ribosomal protein uL29 family.</text>
</comment>
<comment type="caution">
    <text evidence="6">The sequence shown here is derived from an EMBL/GenBank/DDBJ whole genome shotgun (WGS) entry which is preliminary data.</text>
</comment>
<dbReference type="GO" id="GO:0005840">
    <property type="term" value="C:ribosome"/>
    <property type="evidence" value="ECO:0007669"/>
    <property type="project" value="UniProtKB-KW"/>
</dbReference>
<keyword evidence="2 5" id="KW-0689">Ribosomal protein</keyword>
<name>A0A1F8DQM8_9BACT</name>
<evidence type="ECO:0000256" key="4">
    <source>
        <dbReference type="ARBA" id="ARBA00035204"/>
    </source>
</evidence>
<organism evidence="6 7">
    <name type="scientific">Candidatus Wolfebacteria bacterium RIFCSPHIGHO2_01_FULL_48_22</name>
    <dbReference type="NCBI Taxonomy" id="1802555"/>
    <lineage>
        <taxon>Bacteria</taxon>
        <taxon>Candidatus Wolfeibacteriota</taxon>
    </lineage>
</organism>